<feature type="coiled-coil region" evidence="1">
    <location>
        <begin position="130"/>
        <end position="157"/>
    </location>
</feature>
<proteinExistence type="predicted"/>
<keyword evidence="2" id="KW-0812">Transmembrane</keyword>
<feature type="transmembrane region" description="Helical" evidence="2">
    <location>
        <begin position="12"/>
        <end position="31"/>
    </location>
</feature>
<evidence type="ECO:0000313" key="4">
    <source>
        <dbReference type="Proteomes" id="UP000182649"/>
    </source>
</evidence>
<sequence>MNISEAEKIKNPVLAFIGGVFFAFPIAWTVITYNHAEEIRIYESAKAEESKKSHDLEKKYLEQKNELQVKKDELLSLRKELEGASGKVTEDKTTRLQALIEQIDEQIAWKKHALTVQSNLKADQPKSDDYLRTEKEIDSLLSRRDQAQKQMIEVNAK</sequence>
<dbReference type="EMBL" id="FPBZ01000041">
    <property type="protein sequence ID" value="SFU79103.1"/>
    <property type="molecule type" value="Genomic_DNA"/>
</dbReference>
<keyword evidence="1" id="KW-0175">Coiled coil</keyword>
<dbReference type="RefSeq" id="WP_074976115.1">
    <property type="nucleotide sequence ID" value="NZ_FPBZ01000041.1"/>
</dbReference>
<evidence type="ECO:0000256" key="1">
    <source>
        <dbReference type="SAM" id="Coils"/>
    </source>
</evidence>
<name>A0A1I7J1P6_9PROT</name>
<organism evidence="3 4">
    <name type="scientific">Nitrosospira multiformis</name>
    <dbReference type="NCBI Taxonomy" id="1231"/>
    <lineage>
        <taxon>Bacteria</taxon>
        <taxon>Pseudomonadati</taxon>
        <taxon>Pseudomonadota</taxon>
        <taxon>Betaproteobacteria</taxon>
        <taxon>Nitrosomonadales</taxon>
        <taxon>Nitrosomonadaceae</taxon>
        <taxon>Nitrosospira</taxon>
    </lineage>
</organism>
<gene>
    <name evidence="3" type="ORF">SAMN05216417_1418</name>
</gene>
<dbReference type="Proteomes" id="UP000182649">
    <property type="component" value="Unassembled WGS sequence"/>
</dbReference>
<evidence type="ECO:0000256" key="2">
    <source>
        <dbReference type="SAM" id="Phobius"/>
    </source>
</evidence>
<reference evidence="3 4" key="1">
    <citation type="submission" date="2016-10" db="EMBL/GenBank/DDBJ databases">
        <authorList>
            <person name="de Groot N.N."/>
        </authorList>
    </citation>
    <scope>NUCLEOTIDE SEQUENCE [LARGE SCALE GENOMIC DNA]</scope>
    <source>
        <strain evidence="3 4">Nl14</strain>
    </source>
</reference>
<evidence type="ECO:0000313" key="3">
    <source>
        <dbReference type="EMBL" id="SFU79103.1"/>
    </source>
</evidence>
<keyword evidence="2" id="KW-0472">Membrane</keyword>
<accession>A0A1I7J1P6</accession>
<dbReference type="AlphaFoldDB" id="A0A1I7J1P6"/>
<protein>
    <submittedName>
        <fullName evidence="3">Uncharacterized protein</fullName>
    </submittedName>
</protein>
<feature type="coiled-coil region" evidence="1">
    <location>
        <begin position="46"/>
        <end position="87"/>
    </location>
</feature>
<keyword evidence="2" id="KW-1133">Transmembrane helix</keyword>